<reference evidence="3" key="1">
    <citation type="journal article" date="2019" name="Int. J. Syst. Evol. Microbiol.">
        <title>The Global Catalogue of Microorganisms (GCM) 10K type strain sequencing project: providing services to taxonomists for standard genome sequencing and annotation.</title>
        <authorList>
            <consortium name="The Broad Institute Genomics Platform"/>
            <consortium name="The Broad Institute Genome Sequencing Center for Infectious Disease"/>
            <person name="Wu L."/>
            <person name="Ma J."/>
        </authorList>
    </citation>
    <scope>NUCLEOTIDE SEQUENCE [LARGE SCALE GENOMIC DNA]</scope>
    <source>
        <strain evidence="3">YIM 94188</strain>
    </source>
</reference>
<feature type="transmembrane region" description="Helical" evidence="1">
    <location>
        <begin position="20"/>
        <end position="40"/>
    </location>
</feature>
<keyword evidence="3" id="KW-1185">Reference proteome</keyword>
<dbReference type="Pfam" id="PF18986">
    <property type="entry name" value="DUF5719"/>
    <property type="match status" value="1"/>
</dbReference>
<evidence type="ECO:0000313" key="2">
    <source>
        <dbReference type="EMBL" id="MFC5729585.1"/>
    </source>
</evidence>
<dbReference type="InterPro" id="IPR043777">
    <property type="entry name" value="DUF5719"/>
</dbReference>
<name>A0ABW0ZMB3_9ACTN</name>
<keyword evidence="1" id="KW-0812">Transmembrane</keyword>
<comment type="caution">
    <text evidence="2">The sequence shown here is derived from an EMBL/GenBank/DDBJ whole genome shotgun (WGS) entry which is preliminary data.</text>
</comment>
<evidence type="ECO:0000313" key="3">
    <source>
        <dbReference type="Proteomes" id="UP001596072"/>
    </source>
</evidence>
<dbReference type="Proteomes" id="UP001596072">
    <property type="component" value="Unassembled WGS sequence"/>
</dbReference>
<keyword evidence="1" id="KW-0472">Membrane</keyword>
<keyword evidence="1" id="KW-1133">Transmembrane helix</keyword>
<dbReference type="EMBL" id="JBHSNS010000005">
    <property type="protein sequence ID" value="MFC5729585.1"/>
    <property type="molecule type" value="Genomic_DNA"/>
</dbReference>
<accession>A0ABW0ZMB3</accession>
<proteinExistence type="predicted"/>
<organism evidence="2 3">
    <name type="scientific">Nocardioides vastitatis</name>
    <dbReference type="NCBI Taxonomy" id="2568655"/>
    <lineage>
        <taxon>Bacteria</taxon>
        <taxon>Bacillati</taxon>
        <taxon>Actinomycetota</taxon>
        <taxon>Actinomycetes</taxon>
        <taxon>Propionibacteriales</taxon>
        <taxon>Nocardioidaceae</taxon>
        <taxon>Nocardioides</taxon>
    </lineage>
</organism>
<protein>
    <submittedName>
        <fullName evidence="2">DUF5719 family protein</fullName>
    </submittedName>
</protein>
<gene>
    <name evidence="2" type="ORF">ACFPQB_11715</name>
</gene>
<evidence type="ECO:0000256" key="1">
    <source>
        <dbReference type="SAM" id="Phobius"/>
    </source>
</evidence>
<sequence>MSEQSPGRRASVLRRRRVDIVVALAIALPMVVAISIAFIGEEPDPLAGRTAPQTSPLTAATVVCPEASAGSARPVRVTRSPGVAGGEVAVHTSQAGADILAEAPPVTVEEGSSVVVPNSGGATTLDGEGAAAPGLIAGRSDRLAVPECRAPSYDEWLVGLGASARYSSTLELVNPDDGDAVVDVTLYGAGGPIEEPALRGIQVPAHGVKRIDLAEEAPRRGATAAHLTSTRGRVTATVRNTRDPLGRGRVTSDFLPAQSEPSTEALILGLPASPSGPMLDLANPGVDEARATVRLITEESVFTPADSEDIQVPPQSMTSVNLRSMLQGEAATGVVGIVVESTIPLASSVRLLSKGDLALLAPVPELREPTSAVLPAGAKTLLLGGATGIGTVHVRSYDAAGEVLAEERVEVGPDRAATLALRPRAVTIDVEARNTAVGGLVMIPARGAHPGLATLRLRAGEVYARIPGVRPQ</sequence>
<dbReference type="RefSeq" id="WP_136433060.1">
    <property type="nucleotide sequence ID" value="NZ_JBHSNS010000005.1"/>
</dbReference>